<organism evidence="1 2">
    <name type="scientific">Avena sativa</name>
    <name type="common">Oat</name>
    <dbReference type="NCBI Taxonomy" id="4498"/>
    <lineage>
        <taxon>Eukaryota</taxon>
        <taxon>Viridiplantae</taxon>
        <taxon>Streptophyta</taxon>
        <taxon>Embryophyta</taxon>
        <taxon>Tracheophyta</taxon>
        <taxon>Spermatophyta</taxon>
        <taxon>Magnoliopsida</taxon>
        <taxon>Liliopsida</taxon>
        <taxon>Poales</taxon>
        <taxon>Poaceae</taxon>
        <taxon>BOP clade</taxon>
        <taxon>Pooideae</taxon>
        <taxon>Poodae</taxon>
        <taxon>Poeae</taxon>
        <taxon>Poeae Chloroplast Group 1 (Aveneae type)</taxon>
        <taxon>Aveninae</taxon>
        <taxon>Avena</taxon>
    </lineage>
</organism>
<reference evidence="1" key="1">
    <citation type="submission" date="2021-05" db="EMBL/GenBank/DDBJ databases">
        <authorList>
            <person name="Scholz U."/>
            <person name="Mascher M."/>
            <person name="Fiebig A."/>
        </authorList>
    </citation>
    <scope>NUCLEOTIDE SEQUENCE [LARGE SCALE GENOMIC DNA]</scope>
</reference>
<evidence type="ECO:0000313" key="1">
    <source>
        <dbReference type="EnsemblPlants" id="AVESA.00010b.r2.5CG0868770.1.CDS.1"/>
    </source>
</evidence>
<keyword evidence="2" id="KW-1185">Reference proteome</keyword>
<proteinExistence type="predicted"/>
<name>A0ACD5XRX0_AVESA</name>
<protein>
    <submittedName>
        <fullName evidence="1">Uncharacterized protein</fullName>
    </submittedName>
</protein>
<dbReference type="EnsemblPlants" id="AVESA.00010b.r2.5CG0868770.1">
    <property type="protein sequence ID" value="AVESA.00010b.r2.5CG0868770.1.CDS.1"/>
    <property type="gene ID" value="AVESA.00010b.r2.5CG0868770"/>
</dbReference>
<accession>A0ACD5XRX0</accession>
<reference evidence="1" key="2">
    <citation type="submission" date="2025-09" db="UniProtKB">
        <authorList>
            <consortium name="EnsemblPlants"/>
        </authorList>
    </citation>
    <scope>IDENTIFICATION</scope>
</reference>
<sequence>MVVLIFIIVAEEPDHHWINQARDLQVILAAPGTGCFVVEDTLRPDGSPESYEDMYATLLQADYSRDECFRVVCGTDKYRMRFAETLTQLAIFLNRRTDIDLADAQRRNPPPQDVPLSPVGGRRPKKKYRKMLTNKQRWEVLRELLRDSKSGRLKKTSTTDVARLLGHGLRQVQEVWKLYKECIREQREVDVSNKRTGNCGRKRIVASLTQVQSIPKRKRQTISALCHAIHMSKTTLHLRFKQGYLRRISSSLKPVLKDHNKKERLRFCIRMIDQNTIHSEPQFFDMEDIVHLDEKWFNMTKNNRTYYLLPEEEDPVRTIQNKNYIGKVMFLVAVARPRYDDEGNLIFDGNTLMLGHGY</sequence>
<evidence type="ECO:0000313" key="2">
    <source>
        <dbReference type="Proteomes" id="UP001732700"/>
    </source>
</evidence>
<dbReference type="Proteomes" id="UP001732700">
    <property type="component" value="Chromosome 5C"/>
</dbReference>